<dbReference type="Pfam" id="PF13510">
    <property type="entry name" value="Fer2_4"/>
    <property type="match status" value="1"/>
</dbReference>
<comment type="catalytic activity">
    <reaction evidence="9 10">
        <text>a quinone + NADH + 5 H(+)(in) = a quinol + NAD(+) + 4 H(+)(out)</text>
        <dbReference type="Rhea" id="RHEA:57888"/>
        <dbReference type="ChEBI" id="CHEBI:15378"/>
        <dbReference type="ChEBI" id="CHEBI:24646"/>
        <dbReference type="ChEBI" id="CHEBI:57540"/>
        <dbReference type="ChEBI" id="CHEBI:57945"/>
        <dbReference type="ChEBI" id="CHEBI:132124"/>
    </reaction>
</comment>
<name>A0A8G2CKY4_ACIRU</name>
<dbReference type="Proteomes" id="UP000186308">
    <property type="component" value="Unassembled WGS sequence"/>
</dbReference>
<dbReference type="Gene3D" id="3.30.70.20">
    <property type="match status" value="1"/>
</dbReference>
<evidence type="ECO:0000256" key="8">
    <source>
        <dbReference type="ARBA" id="ARBA00023027"/>
    </source>
</evidence>
<dbReference type="FunFam" id="3.30.200.210:FF:000002">
    <property type="entry name" value="NADH-ubiquinone oxidoreductase 75 kDa subunit"/>
    <property type="match status" value="1"/>
</dbReference>
<keyword evidence="10" id="KW-0874">Quinone</keyword>
<dbReference type="FunFam" id="3.30.70.20:FF:000002">
    <property type="entry name" value="NADH-ubiquinone oxidoreductase 75 kDa subunit"/>
    <property type="match status" value="1"/>
</dbReference>
<organism evidence="14 15">
    <name type="scientific">Acidiphilium rubrum</name>
    <dbReference type="NCBI Taxonomy" id="526"/>
    <lineage>
        <taxon>Bacteria</taxon>
        <taxon>Pseudomonadati</taxon>
        <taxon>Pseudomonadota</taxon>
        <taxon>Alphaproteobacteria</taxon>
        <taxon>Acetobacterales</taxon>
        <taxon>Acidocellaceae</taxon>
        <taxon>Acidiphilium</taxon>
    </lineage>
</organism>
<dbReference type="OrthoDB" id="9816402at2"/>
<evidence type="ECO:0000313" key="15">
    <source>
        <dbReference type="Proteomes" id="UP000186308"/>
    </source>
</evidence>
<dbReference type="GO" id="GO:0051539">
    <property type="term" value="F:4 iron, 4 sulfur cluster binding"/>
    <property type="evidence" value="ECO:0007669"/>
    <property type="project" value="UniProtKB-KW"/>
</dbReference>
<dbReference type="SMART" id="SM00929">
    <property type="entry name" value="NADH-G_4Fe-4S_3"/>
    <property type="match status" value="1"/>
</dbReference>
<keyword evidence="10" id="KW-0001">2Fe-2S</keyword>
<dbReference type="InterPro" id="IPR015405">
    <property type="entry name" value="NDUFS1-like_C"/>
</dbReference>
<dbReference type="PROSITE" id="PS51085">
    <property type="entry name" value="2FE2S_FER_2"/>
    <property type="match status" value="1"/>
</dbReference>
<dbReference type="PANTHER" id="PTHR43105:SF13">
    <property type="entry name" value="NADH-UBIQUINONE OXIDOREDUCTASE 75 KDA SUBUNIT, MITOCHONDRIAL"/>
    <property type="match status" value="1"/>
</dbReference>
<dbReference type="GO" id="GO:0042773">
    <property type="term" value="P:ATP synthesis coupled electron transport"/>
    <property type="evidence" value="ECO:0007669"/>
    <property type="project" value="InterPro"/>
</dbReference>
<keyword evidence="6 10" id="KW-0408">Iron</keyword>
<dbReference type="CDD" id="cd00207">
    <property type="entry name" value="fer2"/>
    <property type="match status" value="1"/>
</dbReference>
<evidence type="ECO:0000256" key="6">
    <source>
        <dbReference type="ARBA" id="ARBA00023004"/>
    </source>
</evidence>
<dbReference type="GO" id="GO:0016020">
    <property type="term" value="C:membrane"/>
    <property type="evidence" value="ECO:0007669"/>
    <property type="project" value="InterPro"/>
</dbReference>
<comment type="caution">
    <text evidence="14">The sequence shown here is derived from an EMBL/GenBank/DDBJ whole genome shotgun (WGS) entry which is preliminary data.</text>
</comment>
<keyword evidence="8 10" id="KW-0520">NAD</keyword>
<dbReference type="GO" id="GO:0046872">
    <property type="term" value="F:metal ion binding"/>
    <property type="evidence" value="ECO:0007669"/>
    <property type="project" value="UniProtKB-UniRule"/>
</dbReference>
<dbReference type="InterPro" id="IPR006963">
    <property type="entry name" value="Mopterin_OxRdtase_4Fe-4S_dom"/>
</dbReference>
<evidence type="ECO:0000259" key="12">
    <source>
        <dbReference type="PROSITE" id="PS51669"/>
    </source>
</evidence>
<feature type="domain" description="2Fe-2S ferredoxin-type" evidence="11">
    <location>
        <begin position="2"/>
        <end position="78"/>
    </location>
</feature>
<dbReference type="InterPro" id="IPR019574">
    <property type="entry name" value="NADH_UbQ_OxRdtase_Gsu_4Fe4S-bd"/>
</dbReference>
<dbReference type="PROSITE" id="PS00642">
    <property type="entry name" value="COMPLEX1_75K_2"/>
    <property type="match status" value="1"/>
</dbReference>
<dbReference type="GO" id="GO:0008137">
    <property type="term" value="F:NADH dehydrogenase (ubiquinone) activity"/>
    <property type="evidence" value="ECO:0007669"/>
    <property type="project" value="UniProtKB-UniRule"/>
</dbReference>
<dbReference type="Pfam" id="PF00384">
    <property type="entry name" value="Molybdopterin"/>
    <property type="match status" value="1"/>
</dbReference>
<dbReference type="PROSITE" id="PS00641">
    <property type="entry name" value="COMPLEX1_75K_1"/>
    <property type="match status" value="1"/>
</dbReference>
<dbReference type="PROSITE" id="PS00643">
    <property type="entry name" value="COMPLEX1_75K_3"/>
    <property type="match status" value="1"/>
</dbReference>
<dbReference type="SUPFAM" id="SSF54862">
    <property type="entry name" value="4Fe-4S ferredoxins"/>
    <property type="match status" value="1"/>
</dbReference>
<dbReference type="CDD" id="cd02773">
    <property type="entry name" value="MopB_Res-Cmplx1_Nad11"/>
    <property type="match status" value="1"/>
</dbReference>
<keyword evidence="7 10" id="KW-0411">Iron-sulfur</keyword>
<comment type="cofactor">
    <cofactor evidence="10">
        <name>[2Fe-2S] cluster</name>
        <dbReference type="ChEBI" id="CHEBI:190135"/>
    </cofactor>
    <text evidence="10">Binds 1 [2Fe-2S] cluster per subunit.</text>
</comment>
<dbReference type="InterPro" id="IPR054351">
    <property type="entry name" value="NADH_UbQ_OxRdtase_ferredoxin"/>
</dbReference>
<evidence type="ECO:0000259" key="11">
    <source>
        <dbReference type="PROSITE" id="PS51085"/>
    </source>
</evidence>
<dbReference type="NCBIfam" id="TIGR01973">
    <property type="entry name" value="NuoG"/>
    <property type="match status" value="1"/>
</dbReference>
<dbReference type="GO" id="GO:0051537">
    <property type="term" value="F:2 iron, 2 sulfur cluster binding"/>
    <property type="evidence" value="ECO:0007669"/>
    <property type="project" value="UniProtKB-UniRule"/>
</dbReference>
<keyword evidence="5 10" id="KW-1278">Translocase</keyword>
<dbReference type="Gene3D" id="3.40.50.740">
    <property type="match status" value="1"/>
</dbReference>
<dbReference type="GO" id="GO:0016651">
    <property type="term" value="F:oxidoreductase activity, acting on NAD(P)H"/>
    <property type="evidence" value="ECO:0007669"/>
    <property type="project" value="InterPro"/>
</dbReference>
<dbReference type="InterPro" id="IPR010228">
    <property type="entry name" value="NADH_UbQ_OxRdtase_Gsu"/>
</dbReference>
<keyword evidence="3 10" id="KW-0004">4Fe-4S</keyword>
<dbReference type="Pfam" id="PF09326">
    <property type="entry name" value="NADH_dhqG_C"/>
    <property type="match status" value="1"/>
</dbReference>
<dbReference type="SUPFAM" id="SSF54292">
    <property type="entry name" value="2Fe-2S ferredoxin-like"/>
    <property type="match status" value="1"/>
</dbReference>
<evidence type="ECO:0000256" key="1">
    <source>
        <dbReference type="ARBA" id="ARBA00001966"/>
    </source>
</evidence>
<evidence type="ECO:0000256" key="9">
    <source>
        <dbReference type="ARBA" id="ARBA00047712"/>
    </source>
</evidence>
<feature type="domain" description="4Fe-4S His(Cys)3-ligated-type" evidence="13">
    <location>
        <begin position="78"/>
        <end position="117"/>
    </location>
</feature>
<gene>
    <name evidence="14" type="ORF">SAMN05421828_106145</name>
</gene>
<feature type="domain" description="4Fe-4S Mo/W bis-MGD-type" evidence="12">
    <location>
        <begin position="215"/>
        <end position="271"/>
    </location>
</feature>
<dbReference type="InterPro" id="IPR050123">
    <property type="entry name" value="Prok_molybdopt-oxidoreductase"/>
</dbReference>
<evidence type="ECO:0000256" key="2">
    <source>
        <dbReference type="ARBA" id="ARBA00005404"/>
    </source>
</evidence>
<evidence type="ECO:0000256" key="3">
    <source>
        <dbReference type="ARBA" id="ARBA00022485"/>
    </source>
</evidence>
<dbReference type="PANTHER" id="PTHR43105">
    <property type="entry name" value="RESPIRATORY NITRATE REDUCTASE"/>
    <property type="match status" value="1"/>
</dbReference>
<protein>
    <recommendedName>
        <fullName evidence="10">NADH-quinone oxidoreductase</fullName>
        <ecNumber evidence="10">7.1.1.-</ecNumber>
    </recommendedName>
</protein>
<accession>A0A8G2CKY4</accession>
<dbReference type="InterPro" id="IPR000283">
    <property type="entry name" value="NADH_UbQ_OxRdtase_75kDa_su_CS"/>
</dbReference>
<evidence type="ECO:0000256" key="7">
    <source>
        <dbReference type="ARBA" id="ARBA00023014"/>
    </source>
</evidence>
<dbReference type="Gene3D" id="3.10.20.740">
    <property type="match status" value="1"/>
</dbReference>
<dbReference type="SUPFAM" id="SSF53706">
    <property type="entry name" value="Formate dehydrogenase/DMSO reductase, domains 1-3"/>
    <property type="match status" value="1"/>
</dbReference>
<dbReference type="InterPro" id="IPR006656">
    <property type="entry name" value="Mopterin_OxRdtase"/>
</dbReference>
<reference evidence="14 15" key="1">
    <citation type="submission" date="2017-01" db="EMBL/GenBank/DDBJ databases">
        <authorList>
            <person name="Varghese N."/>
            <person name="Submissions S."/>
        </authorList>
    </citation>
    <scope>NUCLEOTIDE SEQUENCE [LARGE SCALE GENOMIC DNA]</scope>
    <source>
        <strain evidence="14 15">ATCC 35905</strain>
    </source>
</reference>
<comment type="cofactor">
    <cofactor evidence="1 10">
        <name>[4Fe-4S] cluster</name>
        <dbReference type="ChEBI" id="CHEBI:49883"/>
    </cofactor>
</comment>
<dbReference type="InterPro" id="IPR036010">
    <property type="entry name" value="2Fe-2S_ferredoxin-like_sf"/>
</dbReference>
<sequence length="691" mass="74555">MPKVTVDGIELEVPNGFTVLQAAEAAGKEIPRFCYHDRLSIAGNCRMCLVEIEKMPKPVASCGQPVGEGMVIFTDTEKVRQSRRNVMEFLLINHPLDCPICDQGGECDLQDEAVGYGRDHTRYHENKRAVTDKNFGPLVKTVMTRCIQCTRCVRFLSEVAGVPELGATSRGETMEITNYVERGLTSELSGNIIDLCPVGALTAKPYAFVARTWELRKTDSIDVFDAVGTNIRIDARGSEVLRVLPRINDAVNEEWLADKSRFAIDGLKRKRLDRPWIRQNGKLQPATWDAALSAVVARLNGAEPGRIGAIAGNLCDAESMMALKDLLVGLGSPNFDCRQDGAVLDAGNRALYLFNTTIEGIDEADAVLFVGVDPRREAPVLNARIRRRWVENTGFVAGLIGPYADITYGCTHLGEDGAALRALLDPAHEFTVKLAAAKKPLVIIGQQALARPDGAAVFAACWQIAEAAGALTADWQGFNVLHNAAARVGGLDLGFVPADGGKDVAGMVAGGVDVLWLLGADEIDMAALPPDVFVIYQGHHGDRGAARADIILPGAAYTEKPGTYVNTEGRMQLAQRAIFPPGEAREDWTILRAVSALVSKPLPYDDIEALRQRMGEANPVFASPDTVRRIAPQVGLTPKGDSGQLSDAKFTAAFATYYQTDPISRASPTMAKCVTDILPPAMPAPVQQAAE</sequence>
<comment type="similarity">
    <text evidence="2 10">Belongs to the complex I 75 kDa subunit family.</text>
</comment>
<dbReference type="Pfam" id="PF10588">
    <property type="entry name" value="NADH-G_4Fe-4S_3"/>
    <property type="match status" value="1"/>
</dbReference>
<dbReference type="GO" id="GO:0048038">
    <property type="term" value="F:quinone binding"/>
    <property type="evidence" value="ECO:0007669"/>
    <property type="project" value="UniProtKB-UniRule"/>
</dbReference>
<keyword evidence="4 10" id="KW-0479">Metal-binding</keyword>
<dbReference type="FunFam" id="3.10.20.740:FF:000001">
    <property type="entry name" value="NADH-quinone oxidoreductase subunit G"/>
    <property type="match status" value="1"/>
</dbReference>
<dbReference type="AlphaFoldDB" id="A0A8G2CKY4"/>
<dbReference type="PROSITE" id="PS51839">
    <property type="entry name" value="4FE4S_HC3"/>
    <property type="match status" value="1"/>
</dbReference>
<proteinExistence type="inferred from homology"/>
<dbReference type="InterPro" id="IPR001041">
    <property type="entry name" value="2Fe-2S_ferredoxin-type"/>
</dbReference>
<dbReference type="PROSITE" id="PS51669">
    <property type="entry name" value="4FE4S_MOW_BIS_MGD"/>
    <property type="match status" value="1"/>
</dbReference>
<dbReference type="EC" id="7.1.1.-" evidence="10"/>
<dbReference type="Gene3D" id="3.30.200.210">
    <property type="match status" value="1"/>
</dbReference>
<comment type="function">
    <text evidence="10">NDH-1 shuttles electrons from NADH, via FMN and iron-sulfur (Fe-S) centers, to quinones in the respiratory chain. Couples the redox reaction to proton translocation (for every two electrons transferred, four hydrogen ions are translocated across the cytoplasmic membrane), and thus conserves the redox energy in a proton gradient.</text>
</comment>
<evidence type="ECO:0000313" key="14">
    <source>
        <dbReference type="EMBL" id="SIQ58264.1"/>
    </source>
</evidence>
<keyword evidence="15" id="KW-1185">Reference proteome</keyword>
<evidence type="ECO:0000256" key="5">
    <source>
        <dbReference type="ARBA" id="ARBA00022967"/>
    </source>
</evidence>
<evidence type="ECO:0000259" key="13">
    <source>
        <dbReference type="PROSITE" id="PS51839"/>
    </source>
</evidence>
<evidence type="ECO:0000256" key="10">
    <source>
        <dbReference type="RuleBase" id="RU003525"/>
    </source>
</evidence>
<dbReference type="RefSeq" id="WP_029311277.1">
    <property type="nucleotide sequence ID" value="NZ_FTNE01000006.1"/>
</dbReference>
<dbReference type="EMBL" id="FTNE01000006">
    <property type="protein sequence ID" value="SIQ58264.1"/>
    <property type="molecule type" value="Genomic_DNA"/>
</dbReference>
<evidence type="ECO:0000256" key="4">
    <source>
        <dbReference type="ARBA" id="ARBA00022723"/>
    </source>
</evidence>
<dbReference type="Pfam" id="PF22117">
    <property type="entry name" value="Fer4_Nqo3"/>
    <property type="match status" value="1"/>
</dbReference>
<dbReference type="Pfam" id="PF22151">
    <property type="entry name" value="Fer4_NDSU1"/>
    <property type="match status" value="1"/>
</dbReference>